<name>A0ABR7R097_9GAMM</name>
<organism evidence="5 6">
    <name type="scientific">Frischella japonica</name>
    <dbReference type="NCBI Taxonomy" id="2741544"/>
    <lineage>
        <taxon>Bacteria</taxon>
        <taxon>Pseudomonadati</taxon>
        <taxon>Pseudomonadota</taxon>
        <taxon>Gammaproteobacteria</taxon>
        <taxon>Orbales</taxon>
        <taxon>Orbaceae</taxon>
        <taxon>Frischella</taxon>
    </lineage>
</organism>
<evidence type="ECO:0000313" key="5">
    <source>
        <dbReference type="EMBL" id="MBC9131745.1"/>
    </source>
</evidence>
<evidence type="ECO:0000256" key="2">
    <source>
        <dbReference type="ARBA" id="ARBA00022747"/>
    </source>
</evidence>
<comment type="similarity">
    <text evidence="1">Belongs to the type-I restriction system S methylase family.</text>
</comment>
<dbReference type="EMBL" id="JABURY010000020">
    <property type="protein sequence ID" value="MBC9131745.1"/>
    <property type="molecule type" value="Genomic_DNA"/>
</dbReference>
<evidence type="ECO:0000256" key="3">
    <source>
        <dbReference type="ARBA" id="ARBA00023125"/>
    </source>
</evidence>
<keyword evidence="3" id="KW-0238">DNA-binding</keyword>
<feature type="domain" description="Type I restriction modification DNA specificity" evidence="4">
    <location>
        <begin position="161"/>
        <end position="339"/>
    </location>
</feature>
<dbReference type="CDD" id="cd17524">
    <property type="entry name" value="RMtype1_S_EcoUTORF5051P-TRD2-CR2_like"/>
    <property type="match status" value="1"/>
</dbReference>
<evidence type="ECO:0000256" key="1">
    <source>
        <dbReference type="ARBA" id="ARBA00010923"/>
    </source>
</evidence>
<keyword evidence="5" id="KW-0255">Endonuclease</keyword>
<feature type="domain" description="Type I restriction modification DNA specificity" evidence="4">
    <location>
        <begin position="6"/>
        <end position="130"/>
    </location>
</feature>
<dbReference type="InterPro" id="IPR051212">
    <property type="entry name" value="Type-I_RE_S_subunit"/>
</dbReference>
<reference evidence="5 6" key="1">
    <citation type="submission" date="2020-06" db="EMBL/GenBank/DDBJ databases">
        <title>Frischella cerana isolated from Apis cerana gut homogenate.</title>
        <authorList>
            <person name="Wolter L.A."/>
            <person name="Suenami S."/>
            <person name="Miyazaki R."/>
        </authorList>
    </citation>
    <scope>NUCLEOTIDE SEQUENCE [LARGE SCALE GENOMIC DNA]</scope>
    <source>
        <strain evidence="5 6">Ac13</strain>
    </source>
</reference>
<dbReference type="PANTHER" id="PTHR43140:SF1">
    <property type="entry name" value="TYPE I RESTRICTION ENZYME ECOKI SPECIFICITY SUBUNIT"/>
    <property type="match status" value="1"/>
</dbReference>
<proteinExistence type="inferred from homology"/>
<dbReference type="InterPro" id="IPR044946">
    <property type="entry name" value="Restrct_endonuc_typeI_TRD_sf"/>
</dbReference>
<gene>
    <name evidence="5" type="ORF">FcAc13_10570</name>
</gene>
<keyword evidence="2" id="KW-0680">Restriction system</keyword>
<evidence type="ECO:0000259" key="4">
    <source>
        <dbReference type="Pfam" id="PF01420"/>
    </source>
</evidence>
<accession>A0ABR7R097</accession>
<comment type="caution">
    <text evidence="5">The sequence shown here is derived from an EMBL/GenBank/DDBJ whole genome shotgun (WGS) entry which is preliminary data.</text>
</comment>
<dbReference type="Pfam" id="PF01420">
    <property type="entry name" value="Methylase_S"/>
    <property type="match status" value="2"/>
</dbReference>
<sequence length="395" mass="44897">MSRCLNNNDILLEISGGGPDQPVGRTVLITQSIINNFPYPAVCTNFLRLMRPVKNISATYLNYYLNKFYLSGEVTNYQGGSNNLRNLKFKEYSKINIPIPSINEQKIIAEKLDLLLAQVQETKSRLEQIPELLKQFRQSVLSDAVSGKLTEEWRESKNLNDWKNGILKDFIKKPSYGTSTKSKKVGSVPVLRMGNLKNGNLDWADLVYTSDQTEIDKYELIAGDVLFNRTNSPELVGKTSIYRGERKAIYAGYLIKIQCLDDLNPEYLNYNLNSPEAKQYCYEVKSDGVSQSNINAQKLGEYPIQIPSLQEQNEIVRRVEQLFAYADKIEQQVNTALEKVNHLPQSILAKAFRGELTAQWRAENVDLITGENSAASLLEKIQVERAQNNKNKKKK</sequence>
<dbReference type="SUPFAM" id="SSF116734">
    <property type="entry name" value="DNA methylase specificity domain"/>
    <property type="match status" value="2"/>
</dbReference>
<keyword evidence="6" id="KW-1185">Reference proteome</keyword>
<evidence type="ECO:0000313" key="6">
    <source>
        <dbReference type="Proteomes" id="UP000651208"/>
    </source>
</evidence>
<dbReference type="PANTHER" id="PTHR43140">
    <property type="entry name" value="TYPE-1 RESTRICTION ENZYME ECOKI SPECIFICITY PROTEIN"/>
    <property type="match status" value="1"/>
</dbReference>
<dbReference type="GO" id="GO:0004519">
    <property type="term" value="F:endonuclease activity"/>
    <property type="evidence" value="ECO:0007669"/>
    <property type="project" value="UniProtKB-KW"/>
</dbReference>
<dbReference type="InterPro" id="IPR000055">
    <property type="entry name" value="Restrct_endonuc_typeI_TRD"/>
</dbReference>
<dbReference type="Gene3D" id="3.90.220.20">
    <property type="entry name" value="DNA methylase specificity domains"/>
    <property type="match status" value="2"/>
</dbReference>
<keyword evidence="5" id="KW-0540">Nuclease</keyword>
<keyword evidence="5" id="KW-0378">Hydrolase</keyword>
<protein>
    <submittedName>
        <fullName evidence="5">Restriction endonuclease subunit S</fullName>
    </submittedName>
</protein>
<dbReference type="Proteomes" id="UP000651208">
    <property type="component" value="Unassembled WGS sequence"/>
</dbReference>